<dbReference type="PANTHER" id="PTHR42930">
    <property type="entry name" value="PHOSPHATE-SPECIFIC TRANSPORT SYSTEM ACCESSORY PROTEIN PHOU"/>
    <property type="match status" value="1"/>
</dbReference>
<evidence type="ECO:0000259" key="7">
    <source>
        <dbReference type="Pfam" id="PF01895"/>
    </source>
</evidence>
<protein>
    <submittedName>
        <fullName evidence="8">Phosphate signaling complex protein PhoU</fullName>
    </submittedName>
</protein>
<proteinExistence type="inferred from homology"/>
<keyword evidence="4" id="KW-0813">Transport</keyword>
<evidence type="ECO:0000256" key="2">
    <source>
        <dbReference type="ARBA" id="ARBA00008107"/>
    </source>
</evidence>
<dbReference type="PANTHER" id="PTHR42930:SF3">
    <property type="entry name" value="PHOSPHATE-SPECIFIC TRANSPORT SYSTEM ACCESSORY PROTEIN PHOU"/>
    <property type="match status" value="1"/>
</dbReference>
<organism evidence="8 9">
    <name type="scientific">Aquiluna borgnonia</name>
    <dbReference type="NCBI Taxonomy" id="2499157"/>
    <lineage>
        <taxon>Bacteria</taxon>
        <taxon>Bacillati</taxon>
        <taxon>Actinomycetota</taxon>
        <taxon>Actinomycetes</taxon>
        <taxon>Micrococcales</taxon>
        <taxon>Microbacteriaceae</taxon>
        <taxon>Luna cluster</taxon>
        <taxon>Luna-1 subcluster</taxon>
        <taxon>Aquiluna</taxon>
    </lineage>
</organism>
<comment type="subcellular location">
    <subcellularLocation>
        <location evidence="1">Cytoplasm</location>
    </subcellularLocation>
</comment>
<evidence type="ECO:0000313" key="9">
    <source>
        <dbReference type="Proteomes" id="UP000501003"/>
    </source>
</evidence>
<dbReference type="GO" id="GO:0030643">
    <property type="term" value="P:intracellular phosphate ion homeostasis"/>
    <property type="evidence" value="ECO:0007669"/>
    <property type="project" value="InterPro"/>
</dbReference>
<evidence type="ECO:0000256" key="1">
    <source>
        <dbReference type="ARBA" id="ARBA00004496"/>
    </source>
</evidence>
<keyword evidence="9" id="KW-1185">Reference proteome</keyword>
<dbReference type="InterPro" id="IPR038078">
    <property type="entry name" value="PhoU-like_sf"/>
</dbReference>
<dbReference type="FunFam" id="1.20.58.220:FF:000004">
    <property type="entry name" value="Phosphate-specific transport system accessory protein PhoU"/>
    <property type="match status" value="1"/>
</dbReference>
<dbReference type="EMBL" id="CP054056">
    <property type="protein sequence ID" value="QKJ24920.1"/>
    <property type="molecule type" value="Genomic_DNA"/>
</dbReference>
<dbReference type="KEGG" id="aqg:HRU87_01565"/>
<dbReference type="GO" id="GO:0005737">
    <property type="term" value="C:cytoplasm"/>
    <property type="evidence" value="ECO:0007669"/>
    <property type="project" value="UniProtKB-SubCell"/>
</dbReference>
<evidence type="ECO:0000256" key="3">
    <source>
        <dbReference type="ARBA" id="ARBA00011738"/>
    </source>
</evidence>
<dbReference type="GO" id="GO:0006817">
    <property type="term" value="P:phosphate ion transport"/>
    <property type="evidence" value="ECO:0007669"/>
    <property type="project" value="UniProtKB-KW"/>
</dbReference>
<evidence type="ECO:0000313" key="8">
    <source>
        <dbReference type="EMBL" id="QKJ24920.1"/>
    </source>
</evidence>
<reference evidence="8 9" key="1">
    <citation type="submission" date="2020-05" db="EMBL/GenBank/DDBJ databases">
        <title>Aquirufa sp. strain 15G-AUS-rot a new Aquirufa species.</title>
        <authorList>
            <person name="Pitt A."/>
            <person name="Hahn M.W."/>
        </authorList>
    </citation>
    <scope>NUCLEOTIDE SEQUENCE [LARGE SCALE GENOMIC DNA]</scope>
    <source>
        <strain evidence="8 9">15G-AUS-rot</strain>
    </source>
</reference>
<dbReference type="NCBIfam" id="TIGR02135">
    <property type="entry name" value="phoU_full"/>
    <property type="match status" value="1"/>
</dbReference>
<evidence type="ECO:0000256" key="4">
    <source>
        <dbReference type="ARBA" id="ARBA00022448"/>
    </source>
</evidence>
<dbReference type="InterPro" id="IPR028366">
    <property type="entry name" value="PhoU"/>
</dbReference>
<dbReference type="InterPro" id="IPR026022">
    <property type="entry name" value="PhoU_dom"/>
</dbReference>
<accession>A0A7D4UI05</accession>
<evidence type="ECO:0000256" key="5">
    <source>
        <dbReference type="ARBA" id="ARBA00022490"/>
    </source>
</evidence>
<dbReference type="Pfam" id="PF01895">
    <property type="entry name" value="PhoU"/>
    <property type="match status" value="2"/>
</dbReference>
<dbReference type="AlphaFoldDB" id="A0A7D4UI05"/>
<dbReference type="Proteomes" id="UP000501003">
    <property type="component" value="Chromosome"/>
</dbReference>
<name>A0A7D4UI05_9MICO</name>
<dbReference type="Gene3D" id="1.20.58.220">
    <property type="entry name" value="Phosphate transport system protein phou homolog 2, domain 2"/>
    <property type="match status" value="1"/>
</dbReference>
<evidence type="ECO:0000256" key="6">
    <source>
        <dbReference type="ARBA" id="ARBA00022592"/>
    </source>
</evidence>
<gene>
    <name evidence="8" type="primary">phoU</name>
    <name evidence="8" type="ORF">HRU87_01565</name>
</gene>
<dbReference type="SUPFAM" id="SSF109755">
    <property type="entry name" value="PhoU-like"/>
    <property type="match status" value="1"/>
</dbReference>
<comment type="similarity">
    <text evidence="2">Belongs to the PhoU family.</text>
</comment>
<dbReference type="GO" id="GO:0045936">
    <property type="term" value="P:negative regulation of phosphate metabolic process"/>
    <property type="evidence" value="ECO:0007669"/>
    <property type="project" value="InterPro"/>
</dbReference>
<comment type="subunit">
    <text evidence="3">Homodimer.</text>
</comment>
<keyword evidence="6" id="KW-0592">Phosphate transport</keyword>
<sequence>MRNIFQQELSEVQIRLITLAETAGTIMDKASRAFLNSDVTLADEALALAEANESRALDLDELVIRVLSTESPVARDLRILVSALRMSASLERMGSLASHIAAIARYRYPGSAIPESLRKTFEDMARLDLELVAKAAKLLANTDLDLAREIQAQDEAVDRLHRRVFEVVLAPDWKENAMFTVDVTLASRYFERFADHVVDISSKVSFLQTGEWTDN</sequence>
<feature type="domain" description="PhoU" evidence="7">
    <location>
        <begin position="18"/>
        <end position="103"/>
    </location>
</feature>
<keyword evidence="5" id="KW-0963">Cytoplasm</keyword>
<dbReference type="RefSeq" id="WP_173493217.1">
    <property type="nucleotide sequence ID" value="NZ_CP054056.1"/>
</dbReference>
<feature type="domain" description="PhoU" evidence="7">
    <location>
        <begin position="122"/>
        <end position="203"/>
    </location>
</feature>